<comment type="caution">
    <text evidence="1">The sequence shown here is derived from an EMBL/GenBank/DDBJ whole genome shotgun (WGS) entry which is preliminary data.</text>
</comment>
<dbReference type="InterPro" id="IPR011747">
    <property type="entry name" value="CHP02241"/>
</dbReference>
<dbReference type="NCBIfam" id="TIGR02241">
    <property type="entry name" value="conserved hypothetical phage tail region protein"/>
    <property type="match status" value="1"/>
</dbReference>
<dbReference type="EMBL" id="LODL01000007">
    <property type="protein sequence ID" value="KXB32000.1"/>
    <property type="molecule type" value="Genomic_DNA"/>
</dbReference>
<dbReference type="InterPro" id="IPR010667">
    <property type="entry name" value="Phage_T4_Gp19"/>
</dbReference>
<dbReference type="GO" id="GO:0005198">
    <property type="term" value="F:structural molecule activity"/>
    <property type="evidence" value="ECO:0007669"/>
    <property type="project" value="InterPro"/>
</dbReference>
<dbReference type="Proteomes" id="UP000070186">
    <property type="component" value="Unassembled WGS sequence"/>
</dbReference>
<dbReference type="AlphaFoldDB" id="A0A133XM56"/>
<sequence>MAIFREKPYTGINFVVDLGNGDEFGPESGLCEVVFPEARVQMLDYRNGNDKESQPRKLQTLTRYGNLLLRRGVIGSLLWYQWWNALRNQDIKATRTITVKLLNEDRSEVVLIWKFLQARPVNYQVSPLNALGLEPLMESLEVAFDRFEME</sequence>
<proteinExistence type="predicted"/>
<dbReference type="Pfam" id="PF06841">
    <property type="entry name" value="Phage_T4_gp19"/>
    <property type="match status" value="1"/>
</dbReference>
<accession>A0A133XM56</accession>
<organism evidence="1 2">
    <name type="scientific">Dechloromonas denitrificans</name>
    <dbReference type="NCBI Taxonomy" id="281362"/>
    <lineage>
        <taxon>Bacteria</taxon>
        <taxon>Pseudomonadati</taxon>
        <taxon>Pseudomonadota</taxon>
        <taxon>Betaproteobacteria</taxon>
        <taxon>Rhodocyclales</taxon>
        <taxon>Azonexaceae</taxon>
        <taxon>Dechloromonas</taxon>
    </lineage>
</organism>
<reference evidence="1 2" key="1">
    <citation type="submission" date="2015-12" db="EMBL/GenBank/DDBJ databases">
        <title>Nitrous oxide reduction kinetics distinguish bacteria harboring typical versus atypical NosZ.</title>
        <authorList>
            <person name="Yoon S."/>
            <person name="Nissen S."/>
            <person name="Park D."/>
            <person name="Sanford R.A."/>
            <person name="Loeffler F.E."/>
        </authorList>
    </citation>
    <scope>NUCLEOTIDE SEQUENCE [LARGE SCALE GENOMIC DNA]</scope>
    <source>
        <strain evidence="1 2">ATCC BAA-841</strain>
    </source>
</reference>
<evidence type="ECO:0000313" key="2">
    <source>
        <dbReference type="Proteomes" id="UP000070186"/>
    </source>
</evidence>
<dbReference type="PANTHER" id="PTHR38009">
    <property type="entry name" value="CONSERVED HYPOTHETICAL PHAGE TAIL PROTEIN"/>
    <property type="match status" value="1"/>
</dbReference>
<evidence type="ECO:0008006" key="3">
    <source>
        <dbReference type="Google" id="ProtNLM"/>
    </source>
</evidence>
<gene>
    <name evidence="1" type="ORF">AT959_02760</name>
</gene>
<dbReference type="STRING" id="281362.AT959_02760"/>
<name>A0A133XM56_9RHOO</name>
<keyword evidence="2" id="KW-1185">Reference proteome</keyword>
<dbReference type="PANTHER" id="PTHR38009:SF1">
    <property type="entry name" value="CONSERVED HYPOTHETICAL PHAGE TAIL PROTEIN"/>
    <property type="match status" value="1"/>
</dbReference>
<protein>
    <recommendedName>
        <fullName evidence="3">Phage tail protein</fullName>
    </recommendedName>
</protein>
<evidence type="ECO:0000313" key="1">
    <source>
        <dbReference type="EMBL" id="KXB32000.1"/>
    </source>
</evidence>